<protein>
    <submittedName>
        <fullName evidence="2">HutD family protein</fullName>
    </submittedName>
</protein>
<dbReference type="InterPro" id="IPR011051">
    <property type="entry name" value="RmlC_Cupin_sf"/>
</dbReference>
<dbReference type="Proteomes" id="UP000326780">
    <property type="component" value="Chromosome"/>
</dbReference>
<dbReference type="PANTHER" id="PTHR37943:SF1">
    <property type="entry name" value="PROTEIN VES"/>
    <property type="match status" value="1"/>
</dbReference>
<evidence type="ECO:0000313" key="3">
    <source>
        <dbReference type="Proteomes" id="UP000326780"/>
    </source>
</evidence>
<dbReference type="SUPFAM" id="SSF51182">
    <property type="entry name" value="RmlC-like cupins"/>
    <property type="match status" value="1"/>
</dbReference>
<dbReference type="PANTHER" id="PTHR37943">
    <property type="entry name" value="PROTEIN VES"/>
    <property type="match status" value="1"/>
</dbReference>
<accession>A0A5Q0M1J8</accession>
<reference evidence="2 3" key="1">
    <citation type="submission" date="2019-10" db="EMBL/GenBank/DDBJ databases">
        <title>Complete genome sequence of Variovorax paradoxus 5C-2.</title>
        <authorList>
            <person name="Gogoleva N.E."/>
            <person name="Balkin A.S."/>
        </authorList>
    </citation>
    <scope>NUCLEOTIDE SEQUENCE [LARGE SCALE GENOMIC DNA]</scope>
    <source>
        <strain evidence="2 3">5C-2</strain>
    </source>
</reference>
<dbReference type="CDD" id="cd20293">
    <property type="entry name" value="cupin_HutD_N"/>
    <property type="match status" value="1"/>
</dbReference>
<dbReference type="Gene3D" id="2.60.120.10">
    <property type="entry name" value="Jelly Rolls"/>
    <property type="match status" value="1"/>
</dbReference>
<dbReference type="InterPro" id="IPR014710">
    <property type="entry name" value="RmlC-like_jellyroll"/>
</dbReference>
<dbReference type="EMBL" id="CP045644">
    <property type="protein sequence ID" value="QFZ82362.1"/>
    <property type="molecule type" value="Genomic_DNA"/>
</dbReference>
<gene>
    <name evidence="2" type="ORF">GFK26_06110</name>
</gene>
<dbReference type="RefSeq" id="WP_153281215.1">
    <property type="nucleotide sequence ID" value="NZ_CP045644.1"/>
</dbReference>
<proteinExistence type="predicted"/>
<name>A0A5Q0M1J8_VARPD</name>
<evidence type="ECO:0000313" key="2">
    <source>
        <dbReference type="EMBL" id="QFZ82362.1"/>
    </source>
</evidence>
<feature type="region of interest" description="Disordered" evidence="1">
    <location>
        <begin position="1"/>
        <end position="25"/>
    </location>
</feature>
<sequence length="191" mass="20524">MTGVQRFSRATLRATPWKNGGGTTQEIASWPPGAGLDSFGWRVSIATIASPGPFSVFPGVDRQIMLLEGDGVRLFTHDGRVSHRLDVPHRPFAFSGDDPIDCTLLGGASNDFNVMTRGGQWRADVQVLDHAVDIAPAAHGVLLALRGDWRLNDDEALAEGEGLCWTDHAQAWQAAPGSEDARLVAVRFVPG</sequence>
<dbReference type="AlphaFoldDB" id="A0A5Q0M1J8"/>
<dbReference type="InterPro" id="IPR010282">
    <property type="entry name" value="Uncharacterised_HutD/Ves"/>
</dbReference>
<organism evidence="2 3">
    <name type="scientific">Variovorax paradoxus</name>
    <dbReference type="NCBI Taxonomy" id="34073"/>
    <lineage>
        <taxon>Bacteria</taxon>
        <taxon>Pseudomonadati</taxon>
        <taxon>Pseudomonadota</taxon>
        <taxon>Betaproteobacteria</taxon>
        <taxon>Burkholderiales</taxon>
        <taxon>Comamonadaceae</taxon>
        <taxon>Variovorax</taxon>
    </lineage>
</organism>
<evidence type="ECO:0000256" key="1">
    <source>
        <dbReference type="SAM" id="MobiDB-lite"/>
    </source>
</evidence>
<dbReference type="Pfam" id="PF05962">
    <property type="entry name" value="HutD"/>
    <property type="match status" value="1"/>
</dbReference>